<evidence type="ECO:0000256" key="2">
    <source>
        <dbReference type="PROSITE-ProRule" id="PRU00706"/>
    </source>
</evidence>
<keyword evidence="6" id="KW-1185">Reference proteome</keyword>
<proteinExistence type="inferred from homology"/>
<evidence type="ECO:0000313" key="6">
    <source>
        <dbReference type="Proteomes" id="UP000221080"/>
    </source>
</evidence>
<gene>
    <name evidence="7" type="primary">nme9</name>
</gene>
<feature type="compositionally biased region" description="Basic and acidic residues" evidence="4">
    <location>
        <begin position="611"/>
        <end position="620"/>
    </location>
</feature>
<dbReference type="Proteomes" id="UP000221080">
    <property type="component" value="Chromosome 6"/>
</dbReference>
<dbReference type="GO" id="GO:0006228">
    <property type="term" value="P:UTP biosynthetic process"/>
    <property type="evidence" value="ECO:0007669"/>
    <property type="project" value="InterPro"/>
</dbReference>
<dbReference type="InterPro" id="IPR036249">
    <property type="entry name" value="Thioredoxin-like_sf"/>
</dbReference>
<dbReference type="PRINTS" id="PR01243">
    <property type="entry name" value="NUCDPKINASE"/>
</dbReference>
<evidence type="ECO:0000256" key="1">
    <source>
        <dbReference type="ARBA" id="ARBA00008142"/>
    </source>
</evidence>
<evidence type="ECO:0000259" key="5">
    <source>
        <dbReference type="PROSITE" id="PS51352"/>
    </source>
</evidence>
<dbReference type="Pfam" id="PF00334">
    <property type="entry name" value="NDK"/>
    <property type="match status" value="3"/>
</dbReference>
<dbReference type="CDD" id="cd04416">
    <property type="entry name" value="NDPk_TX"/>
    <property type="match status" value="3"/>
</dbReference>
<dbReference type="GeneID" id="108266093"/>
<feature type="region of interest" description="Disordered" evidence="4">
    <location>
        <begin position="585"/>
        <end position="644"/>
    </location>
</feature>
<comment type="similarity">
    <text evidence="1 2 3">Belongs to the NDK family.</text>
</comment>
<dbReference type="PROSITE" id="PS00194">
    <property type="entry name" value="THIOREDOXIN_1"/>
    <property type="match status" value="1"/>
</dbReference>
<dbReference type="AlphaFoldDB" id="A0A2D0R1R7"/>
<dbReference type="Gene3D" id="3.40.30.10">
    <property type="entry name" value="Glutaredoxin"/>
    <property type="match status" value="1"/>
</dbReference>
<dbReference type="PANTHER" id="PTHR46135:SF5">
    <property type="entry name" value="THIOREDOXIN DOMAIN-CONTAINING PROTEIN 6 ISOFORM X1"/>
    <property type="match status" value="1"/>
</dbReference>
<dbReference type="SUPFAM" id="SSF52833">
    <property type="entry name" value="Thioredoxin-like"/>
    <property type="match status" value="1"/>
</dbReference>
<dbReference type="SUPFAM" id="SSF54919">
    <property type="entry name" value="Nucleoside diphosphate kinase, NDK"/>
    <property type="match status" value="3"/>
</dbReference>
<dbReference type="CDD" id="cd02948">
    <property type="entry name" value="TRX_NDPK"/>
    <property type="match status" value="1"/>
</dbReference>
<dbReference type="PROSITE" id="PS51374">
    <property type="entry name" value="NDPK_LIKE"/>
    <property type="match status" value="3"/>
</dbReference>
<dbReference type="GO" id="GO:0006241">
    <property type="term" value="P:CTP biosynthetic process"/>
    <property type="evidence" value="ECO:0007669"/>
    <property type="project" value="InterPro"/>
</dbReference>
<dbReference type="CTD" id="347736"/>
<sequence length="644" mass="72164">MAGKKKEVSLQVSISNDEQWGEMLATKGLTVVDVFQQWCGPCRAVVSLFRKVKNELGDDLLHFAIAEADSIEALEKYRGKCEPTFLFYAGWELVAVLRGANAPLLQKMIVEELAKEKKVLELDIKRIAVEDDGLIDKAEVQEEIEAHQHEEYEEALVPADRPYTMGIIKPDVVAHGKTDEIIMKIQDAGFEILAHEERTLSESEAQEFYQHKAAEPYFQELIRFMSSGPSHVLVISYPEGTDDVISAWQAFLGPADIEEAKREHPESLRAQYGTEDLFNALHGSRDSEEAGRELAFFFPNFGPPEPELAPVERTLALVRPDAARENRDEILARIHEAGFTVAMQKEVELAEEQVRQFYGQHQDEENFQALLTNMTSGPVLALVLAKQGAVEHWRNLLGPKDPTQAKQEQANCLRAQFTGESVYVNQLHGSESVEAAEQEISFFFPTECTLAVIKPDTSEELREEILVEVRAAGFTISEQKEMVLSREMAEEFYKQLTDKPFFNQLVDYMCRGPCTMLILSKENAVEEWRTMMGPADPSKAKETAPGSLRARFAKDILENTVHGSSSSQHAQEKIQLIFREISSESQVISTGSDDEPNPLEATESHPTSSEKTLDLPEQKEGGNTGEQTPTSDLQGQTSDRVQES</sequence>
<feature type="domain" description="Thioredoxin" evidence="5">
    <location>
        <begin position="1"/>
        <end position="149"/>
    </location>
</feature>
<dbReference type="RefSeq" id="XP_017324577.1">
    <property type="nucleotide sequence ID" value="XM_017469088.3"/>
</dbReference>
<dbReference type="SMART" id="SM00562">
    <property type="entry name" value="NDK"/>
    <property type="match status" value="3"/>
</dbReference>
<dbReference type="GO" id="GO:0004550">
    <property type="term" value="F:nucleoside diphosphate kinase activity"/>
    <property type="evidence" value="ECO:0007669"/>
    <property type="project" value="InterPro"/>
</dbReference>
<reference evidence="7" key="2">
    <citation type="submission" date="2025-08" db="UniProtKB">
        <authorList>
            <consortium name="RefSeq"/>
        </authorList>
    </citation>
    <scope>IDENTIFICATION</scope>
    <source>
        <tissue evidence="7">Blood</tissue>
    </source>
</reference>
<comment type="caution">
    <text evidence="2">Lacks conserved residue(s) required for the propagation of feature annotation.</text>
</comment>
<feature type="compositionally biased region" description="Polar residues" evidence="4">
    <location>
        <begin position="625"/>
        <end position="644"/>
    </location>
</feature>
<dbReference type="InterPro" id="IPR017937">
    <property type="entry name" value="Thioredoxin_CS"/>
</dbReference>
<dbReference type="OrthoDB" id="10263751at2759"/>
<dbReference type="PANTHER" id="PTHR46135">
    <property type="entry name" value="NME/NM23 FAMILY MEMBER 8"/>
    <property type="match status" value="1"/>
</dbReference>
<dbReference type="Gene3D" id="3.30.70.141">
    <property type="entry name" value="Nucleoside diphosphate kinase-like domain"/>
    <property type="match status" value="3"/>
</dbReference>
<protein>
    <submittedName>
        <fullName evidence="7">Thioredoxin domain-containing protein 6</fullName>
    </submittedName>
</protein>
<dbReference type="STRING" id="7998.ENSIPUP00000009421"/>
<dbReference type="InterPro" id="IPR036850">
    <property type="entry name" value="NDK-like_dom_sf"/>
</dbReference>
<dbReference type="GO" id="GO:0006183">
    <property type="term" value="P:GTP biosynthetic process"/>
    <property type="evidence" value="ECO:0007669"/>
    <property type="project" value="InterPro"/>
</dbReference>
<dbReference type="PROSITE" id="PS51352">
    <property type="entry name" value="THIOREDOXIN_2"/>
    <property type="match status" value="1"/>
</dbReference>
<reference evidence="6" key="1">
    <citation type="journal article" date="2016" name="Nat. Commun.">
        <title>The channel catfish genome sequence provides insights into the evolution of scale formation in teleosts.</title>
        <authorList>
            <person name="Liu Z."/>
            <person name="Liu S."/>
            <person name="Yao J."/>
            <person name="Bao L."/>
            <person name="Zhang J."/>
            <person name="Li Y."/>
            <person name="Jiang C."/>
            <person name="Sun L."/>
            <person name="Wang R."/>
            <person name="Zhang Y."/>
            <person name="Zhou T."/>
            <person name="Zeng Q."/>
            <person name="Fu Q."/>
            <person name="Gao S."/>
            <person name="Li N."/>
            <person name="Koren S."/>
            <person name="Jiang Y."/>
            <person name="Zimin A."/>
            <person name="Xu P."/>
            <person name="Phillippy A.M."/>
            <person name="Geng X."/>
            <person name="Song L."/>
            <person name="Sun F."/>
            <person name="Li C."/>
            <person name="Wang X."/>
            <person name="Chen A."/>
            <person name="Jin Y."/>
            <person name="Yuan Z."/>
            <person name="Yang Y."/>
            <person name="Tan S."/>
            <person name="Peatman E."/>
            <person name="Lu J."/>
            <person name="Qin Z."/>
            <person name="Dunham R."/>
            <person name="Li Z."/>
            <person name="Sonstegard T."/>
            <person name="Feng J."/>
            <person name="Danzmann R.G."/>
            <person name="Schroeder S."/>
            <person name="Scheffler B."/>
            <person name="Duke M.V."/>
            <person name="Ballard L."/>
            <person name="Kucuktas H."/>
            <person name="Kaltenboeck L."/>
            <person name="Liu H."/>
            <person name="Armbruster J."/>
            <person name="Xie Y."/>
            <person name="Kirby M.L."/>
            <person name="Tian Y."/>
            <person name="Flanagan M.E."/>
            <person name="Mu W."/>
            <person name="Waldbieser G.C."/>
        </authorList>
    </citation>
    <scope>NUCLEOTIDE SEQUENCE [LARGE SCALE GENOMIC DNA]</scope>
    <source>
        <strain evidence="6">SDA103</strain>
    </source>
</reference>
<dbReference type="KEGG" id="ipu:108266093"/>
<dbReference type="InterPro" id="IPR001564">
    <property type="entry name" value="Nucleoside_diP_kinase"/>
</dbReference>
<dbReference type="Pfam" id="PF00085">
    <property type="entry name" value="Thioredoxin"/>
    <property type="match status" value="1"/>
</dbReference>
<accession>A0A2D0R1R7</accession>
<name>A0A2D0R1R7_ICTPU</name>
<dbReference type="OMA" id="ERQHVSQ"/>
<evidence type="ECO:0000256" key="3">
    <source>
        <dbReference type="RuleBase" id="RU004011"/>
    </source>
</evidence>
<evidence type="ECO:0000313" key="7">
    <source>
        <dbReference type="RefSeq" id="XP_017324577.1"/>
    </source>
</evidence>
<dbReference type="InterPro" id="IPR051766">
    <property type="entry name" value="TXND_domain-containing"/>
</dbReference>
<dbReference type="InterPro" id="IPR034907">
    <property type="entry name" value="NDK-like_dom"/>
</dbReference>
<dbReference type="InterPro" id="IPR013766">
    <property type="entry name" value="Thioredoxin_domain"/>
</dbReference>
<evidence type="ECO:0000256" key="4">
    <source>
        <dbReference type="SAM" id="MobiDB-lite"/>
    </source>
</evidence>
<organism evidence="6 7">
    <name type="scientific">Ictalurus punctatus</name>
    <name type="common">Channel catfish</name>
    <name type="synonym">Silurus punctatus</name>
    <dbReference type="NCBI Taxonomy" id="7998"/>
    <lineage>
        <taxon>Eukaryota</taxon>
        <taxon>Metazoa</taxon>
        <taxon>Chordata</taxon>
        <taxon>Craniata</taxon>
        <taxon>Vertebrata</taxon>
        <taxon>Euteleostomi</taxon>
        <taxon>Actinopterygii</taxon>
        <taxon>Neopterygii</taxon>
        <taxon>Teleostei</taxon>
        <taxon>Ostariophysi</taxon>
        <taxon>Siluriformes</taxon>
        <taxon>Ictaluridae</taxon>
        <taxon>Ictalurus</taxon>
    </lineage>
</organism>